<dbReference type="RefSeq" id="WP_075017949.1">
    <property type="nucleotide sequence ID" value="NZ_FODD01000039.1"/>
</dbReference>
<organism evidence="2 3">
    <name type="scientific">Actinacidiphila rubida</name>
    <dbReference type="NCBI Taxonomy" id="310780"/>
    <lineage>
        <taxon>Bacteria</taxon>
        <taxon>Bacillati</taxon>
        <taxon>Actinomycetota</taxon>
        <taxon>Actinomycetes</taxon>
        <taxon>Kitasatosporales</taxon>
        <taxon>Streptomycetaceae</taxon>
        <taxon>Actinacidiphila</taxon>
    </lineage>
</organism>
<dbReference type="STRING" id="310780.SAMN05216267_10396"/>
<keyword evidence="3" id="KW-1185">Reference proteome</keyword>
<name>A0A1H8S3V1_9ACTN</name>
<feature type="region of interest" description="Disordered" evidence="1">
    <location>
        <begin position="147"/>
        <end position="217"/>
    </location>
</feature>
<feature type="compositionally biased region" description="Basic and acidic residues" evidence="1">
    <location>
        <begin position="204"/>
        <end position="217"/>
    </location>
</feature>
<proteinExistence type="predicted"/>
<evidence type="ECO:0000256" key="1">
    <source>
        <dbReference type="SAM" id="MobiDB-lite"/>
    </source>
</evidence>
<reference evidence="2 3" key="1">
    <citation type="submission" date="2016-10" db="EMBL/GenBank/DDBJ databases">
        <authorList>
            <person name="de Groot N.N."/>
        </authorList>
    </citation>
    <scope>NUCLEOTIDE SEQUENCE [LARGE SCALE GENOMIC DNA]</scope>
    <source>
        <strain evidence="2 3">CGMCC 4.2026</strain>
    </source>
</reference>
<evidence type="ECO:0000313" key="3">
    <source>
        <dbReference type="Proteomes" id="UP000181951"/>
    </source>
</evidence>
<dbReference type="OrthoDB" id="3312407at2"/>
<accession>A0A1H8S3V1</accession>
<gene>
    <name evidence="2" type="ORF">SAMN05216267_10396</name>
</gene>
<dbReference type="EMBL" id="FODD01000039">
    <property type="protein sequence ID" value="SEO73272.1"/>
    <property type="molecule type" value="Genomic_DNA"/>
</dbReference>
<dbReference type="AlphaFoldDB" id="A0A1H8S3V1"/>
<sequence length="217" mass="23312">MDRRAPNADVLSPYAAEDGHDWRVLSVTEVRQQPGKLVAEIDGDEVPISEGDPDAMGPEGPVALQAWEPDLERAIEADSPVRSNLDLMEELVLLNAAVKAIARSQITGRGVLIIPKGSRFPTKAKTQGDPENDLIEIFMQVAETAIRDPESAPTWPAPPPVTTRTPRTPRPDNGADTTDSRADMTGTGTGTPRPPAGGLGGYHPDTRVDRCVRGARR</sequence>
<dbReference type="Proteomes" id="UP000181951">
    <property type="component" value="Unassembled WGS sequence"/>
</dbReference>
<feature type="compositionally biased region" description="Acidic residues" evidence="1">
    <location>
        <begin position="41"/>
        <end position="53"/>
    </location>
</feature>
<feature type="region of interest" description="Disordered" evidence="1">
    <location>
        <begin position="41"/>
        <end position="60"/>
    </location>
</feature>
<evidence type="ECO:0000313" key="2">
    <source>
        <dbReference type="EMBL" id="SEO73272.1"/>
    </source>
</evidence>
<protein>
    <submittedName>
        <fullName evidence="2">Uncharacterized protein</fullName>
    </submittedName>
</protein>